<dbReference type="PANTHER" id="PTHR42643">
    <property type="entry name" value="IONOTROPIC RECEPTOR 20A-RELATED"/>
    <property type="match status" value="1"/>
</dbReference>
<keyword evidence="7 12" id="KW-0472">Membrane</keyword>
<reference evidence="15" key="1">
    <citation type="submission" date="2021-03" db="EMBL/GenBank/DDBJ databases">
        <title>Chromosome level genome of the anhydrobiotic midge Polypedilum vanderplanki.</title>
        <authorList>
            <person name="Yoshida Y."/>
            <person name="Kikawada T."/>
            <person name="Gusev O."/>
        </authorList>
    </citation>
    <scope>NUCLEOTIDE SEQUENCE</scope>
    <source>
        <strain evidence="15">NIAS01</strain>
        <tissue evidence="15">Whole body or cell culture</tissue>
    </source>
</reference>
<keyword evidence="3" id="KW-1003">Cell membrane</keyword>
<accession>A0A9J6BWL1</accession>
<evidence type="ECO:0000256" key="2">
    <source>
        <dbReference type="ARBA" id="ARBA00022448"/>
    </source>
</evidence>
<proteinExistence type="predicted"/>
<keyword evidence="5 12" id="KW-1133">Transmembrane helix</keyword>
<keyword evidence="2" id="KW-0813">Transport</keyword>
<evidence type="ECO:0000256" key="6">
    <source>
        <dbReference type="ARBA" id="ARBA00023065"/>
    </source>
</evidence>
<name>A0A9J6BWL1_POLVA</name>
<feature type="transmembrane region" description="Helical" evidence="12">
    <location>
        <begin position="533"/>
        <end position="554"/>
    </location>
</feature>
<dbReference type="GO" id="GO:0005886">
    <property type="term" value="C:plasma membrane"/>
    <property type="evidence" value="ECO:0007669"/>
    <property type="project" value="UniProtKB-SubCell"/>
</dbReference>
<evidence type="ECO:0000256" key="3">
    <source>
        <dbReference type="ARBA" id="ARBA00022475"/>
    </source>
</evidence>
<evidence type="ECO:0000256" key="11">
    <source>
        <dbReference type="ARBA" id="ARBA00023303"/>
    </source>
</evidence>
<dbReference type="PANTHER" id="PTHR42643:SF30">
    <property type="entry name" value="IONOTROPIC RECEPTOR 40A-RELATED"/>
    <property type="match status" value="1"/>
</dbReference>
<dbReference type="EMBL" id="JADBJN010000003">
    <property type="protein sequence ID" value="KAG5674080.1"/>
    <property type="molecule type" value="Genomic_DNA"/>
</dbReference>
<sequence>MSHIDFGLCKLLTTLPEKDDKMINIIFGQTRSNFEFLKCFTIPIAIETIDSLKDIGYKRDFNLIFIDNDKDDLRKFHDRFSSKLFNSRGRYIIIANDVDKNIFKWFWDKQILNVNIISKGPNGNLIVLTYFPFKNYDCGNTQPTVINISIITQFFPDKLINLQNCKIRLATSKISEPHVNFIKDSNGTIIRLYGRDINLINTLSQAINFDVDIVYVGIEGALWNNGSAEGPFKFLLDNKADLIVADYWLMPTRLKFIDSTLPYAAQHIAFIIPPGASYSPFRKLIMPFDACTWTVLVLIFLISFIVIFGATKIRFFGISISSADPYMNIIRAILGGTQNALPKRNSSRILLMAFLILFLVMRTLYLASFYQYMQKNIMYKEAQSIDDMVERDFTIYYLTSFEDLMEGAPLKLKNRLVGLTIAQRAKILPLVYNPSFKGAFLRSLTGIQYLNQYNYNKNKTTAKMFMICKEYFMTIPVVIYTKKDFYLVNKINEKIQLMQAAGLIDYWHSQSIDRKYEKIAASAAQPIKLSFNHLLSCFTILICGLIISLIIFIAENCKFWLMRIRNG</sequence>
<dbReference type="InterPro" id="IPR019594">
    <property type="entry name" value="Glu/Gly-bd"/>
</dbReference>
<dbReference type="OrthoDB" id="8050636at2759"/>
<comment type="subcellular location">
    <subcellularLocation>
        <location evidence="1">Cell membrane</location>
        <topology evidence="1">Multi-pass membrane protein</topology>
    </subcellularLocation>
</comment>
<feature type="domain" description="Ionotropic glutamate receptor L-glutamate and glycine-binding" evidence="13">
    <location>
        <begin position="172"/>
        <end position="272"/>
    </location>
</feature>
<evidence type="ECO:0000259" key="13">
    <source>
        <dbReference type="Pfam" id="PF10613"/>
    </source>
</evidence>
<keyword evidence="6" id="KW-0406">Ion transport</keyword>
<dbReference type="SUPFAM" id="SSF53850">
    <property type="entry name" value="Periplasmic binding protein-like II"/>
    <property type="match status" value="1"/>
</dbReference>
<evidence type="ECO:0000256" key="9">
    <source>
        <dbReference type="ARBA" id="ARBA00023180"/>
    </source>
</evidence>
<dbReference type="Proteomes" id="UP001107558">
    <property type="component" value="Chromosome 3"/>
</dbReference>
<dbReference type="AlphaFoldDB" id="A0A9J6BWL1"/>
<dbReference type="Gene3D" id="3.40.190.10">
    <property type="entry name" value="Periplasmic binding protein-like II"/>
    <property type="match status" value="1"/>
</dbReference>
<feature type="transmembrane region" description="Helical" evidence="12">
    <location>
        <begin position="349"/>
        <end position="370"/>
    </location>
</feature>
<keyword evidence="9" id="KW-0325">Glycoprotein</keyword>
<evidence type="ECO:0000259" key="14">
    <source>
        <dbReference type="Pfam" id="PF24061"/>
    </source>
</evidence>
<dbReference type="InterPro" id="IPR056198">
    <property type="entry name" value="LBD_receptor"/>
</dbReference>
<keyword evidence="10" id="KW-1071">Ligand-gated ion channel</keyword>
<comment type="caution">
    <text evidence="15">The sequence shown here is derived from an EMBL/GenBank/DDBJ whole genome shotgun (WGS) entry which is preliminary data.</text>
</comment>
<evidence type="ECO:0000256" key="10">
    <source>
        <dbReference type="ARBA" id="ARBA00023286"/>
    </source>
</evidence>
<feature type="transmembrane region" description="Helical" evidence="12">
    <location>
        <begin position="292"/>
        <end position="311"/>
    </location>
</feature>
<evidence type="ECO:0000256" key="12">
    <source>
        <dbReference type="SAM" id="Phobius"/>
    </source>
</evidence>
<dbReference type="InterPro" id="IPR052192">
    <property type="entry name" value="Insect_Ionotropic_Sensory_Rcpt"/>
</dbReference>
<dbReference type="Pfam" id="PF24061">
    <property type="entry name" value="LBD_receptor"/>
    <property type="match status" value="1"/>
</dbReference>
<keyword evidence="4 12" id="KW-0812">Transmembrane</keyword>
<feature type="domain" description="Putative ionotropic receptor ligand binding" evidence="14">
    <location>
        <begin position="44"/>
        <end position="147"/>
    </location>
</feature>
<evidence type="ECO:0000313" key="16">
    <source>
        <dbReference type="Proteomes" id="UP001107558"/>
    </source>
</evidence>
<gene>
    <name evidence="15" type="ORF">PVAND_004067</name>
</gene>
<evidence type="ECO:0008006" key="17">
    <source>
        <dbReference type="Google" id="ProtNLM"/>
    </source>
</evidence>
<dbReference type="Pfam" id="PF10613">
    <property type="entry name" value="Lig_chan-Glu_bd"/>
    <property type="match status" value="1"/>
</dbReference>
<evidence type="ECO:0000256" key="4">
    <source>
        <dbReference type="ARBA" id="ARBA00022692"/>
    </source>
</evidence>
<evidence type="ECO:0000256" key="5">
    <source>
        <dbReference type="ARBA" id="ARBA00022989"/>
    </source>
</evidence>
<organism evidence="15 16">
    <name type="scientific">Polypedilum vanderplanki</name>
    <name type="common">Sleeping chironomid midge</name>
    <dbReference type="NCBI Taxonomy" id="319348"/>
    <lineage>
        <taxon>Eukaryota</taxon>
        <taxon>Metazoa</taxon>
        <taxon>Ecdysozoa</taxon>
        <taxon>Arthropoda</taxon>
        <taxon>Hexapoda</taxon>
        <taxon>Insecta</taxon>
        <taxon>Pterygota</taxon>
        <taxon>Neoptera</taxon>
        <taxon>Endopterygota</taxon>
        <taxon>Diptera</taxon>
        <taxon>Nematocera</taxon>
        <taxon>Chironomoidea</taxon>
        <taxon>Chironomidae</taxon>
        <taxon>Chironominae</taxon>
        <taxon>Polypedilum</taxon>
        <taxon>Polypedilum</taxon>
    </lineage>
</organism>
<evidence type="ECO:0000256" key="7">
    <source>
        <dbReference type="ARBA" id="ARBA00023136"/>
    </source>
</evidence>
<keyword evidence="8" id="KW-0675">Receptor</keyword>
<dbReference type="GO" id="GO:0015276">
    <property type="term" value="F:ligand-gated monoatomic ion channel activity"/>
    <property type="evidence" value="ECO:0007669"/>
    <property type="project" value="InterPro"/>
</dbReference>
<evidence type="ECO:0000256" key="1">
    <source>
        <dbReference type="ARBA" id="ARBA00004651"/>
    </source>
</evidence>
<keyword evidence="16" id="KW-1185">Reference proteome</keyword>
<evidence type="ECO:0000313" key="15">
    <source>
        <dbReference type="EMBL" id="KAG5674080.1"/>
    </source>
</evidence>
<evidence type="ECO:0000256" key="8">
    <source>
        <dbReference type="ARBA" id="ARBA00023170"/>
    </source>
</evidence>
<protein>
    <recommendedName>
        <fullName evidence="17">Ionotropic receptor</fullName>
    </recommendedName>
</protein>
<keyword evidence="11" id="KW-0407">Ion channel</keyword>